<dbReference type="AlphaFoldDB" id="A0A3D8Q6M1"/>
<evidence type="ECO:0000313" key="4">
    <source>
        <dbReference type="Proteomes" id="UP000256328"/>
    </source>
</evidence>
<comment type="caution">
    <text evidence="3">The sequence shown here is derived from an EMBL/GenBank/DDBJ whole genome shotgun (WGS) entry which is preliminary data.</text>
</comment>
<feature type="transmembrane region" description="Helical" evidence="1">
    <location>
        <begin position="443"/>
        <end position="465"/>
    </location>
</feature>
<feature type="transmembrane region" description="Helical" evidence="1">
    <location>
        <begin position="485"/>
        <end position="505"/>
    </location>
</feature>
<evidence type="ECO:0000259" key="2">
    <source>
        <dbReference type="Pfam" id="PF26616"/>
    </source>
</evidence>
<name>A0A3D8Q6M1_9HELO</name>
<reference evidence="3 4" key="1">
    <citation type="journal article" date="2018" name="IMA Fungus">
        <title>IMA Genome-F 9: Draft genome sequence of Annulohypoxylon stygium, Aspergillus mulundensis, Berkeleyomyces basicola (syn. Thielaviopsis basicola), Ceratocystis smalleyi, two Cercospora beticola strains, Coleophoma cylindrospora, Fusarium fracticaudum, Phialophora cf. hyalina, and Morchella septimelata.</title>
        <authorList>
            <person name="Wingfield B.D."/>
            <person name="Bills G.F."/>
            <person name="Dong Y."/>
            <person name="Huang W."/>
            <person name="Nel W.J."/>
            <person name="Swalarsk-Parry B.S."/>
            <person name="Vaghefi N."/>
            <person name="Wilken P.M."/>
            <person name="An Z."/>
            <person name="de Beer Z.W."/>
            <person name="De Vos L."/>
            <person name="Chen L."/>
            <person name="Duong T.A."/>
            <person name="Gao Y."/>
            <person name="Hammerbacher A."/>
            <person name="Kikkert J.R."/>
            <person name="Li Y."/>
            <person name="Li H."/>
            <person name="Li K."/>
            <person name="Li Q."/>
            <person name="Liu X."/>
            <person name="Ma X."/>
            <person name="Naidoo K."/>
            <person name="Pethybridge S.J."/>
            <person name="Sun J."/>
            <person name="Steenkamp E.T."/>
            <person name="van der Nest M.A."/>
            <person name="van Wyk S."/>
            <person name="Wingfield M.J."/>
            <person name="Xiong C."/>
            <person name="Yue Q."/>
            <person name="Zhang X."/>
        </authorList>
    </citation>
    <scope>NUCLEOTIDE SEQUENCE [LARGE SCALE GENOMIC DNA]</scope>
    <source>
        <strain evidence="3 4">BP5796</strain>
    </source>
</reference>
<feature type="domain" description="CorA-like transporter" evidence="2">
    <location>
        <begin position="12"/>
        <end position="303"/>
    </location>
</feature>
<dbReference type="InterPro" id="IPR058257">
    <property type="entry name" value="CorA-like_dom"/>
</dbReference>
<keyword evidence="1" id="KW-0812">Transmembrane</keyword>
<evidence type="ECO:0000313" key="3">
    <source>
        <dbReference type="EMBL" id="RDW57310.1"/>
    </source>
</evidence>
<keyword evidence="4" id="KW-1185">Reference proteome</keyword>
<dbReference type="Pfam" id="PF26616">
    <property type="entry name" value="CorA-like"/>
    <property type="match status" value="1"/>
</dbReference>
<evidence type="ECO:0000256" key="1">
    <source>
        <dbReference type="SAM" id="Phobius"/>
    </source>
</evidence>
<dbReference type="Proteomes" id="UP000256328">
    <property type="component" value="Unassembled WGS sequence"/>
</dbReference>
<sequence>MQQPPLTDTFKRSYEAFESYPRTLICHTTKRDADAYVARLASAEPTLFEVDETQIEVPFRDLLPSKQGFQKQNICDDAHLKDWLGDTSIPSTVGGPPSGLLATKKDPLCRFIYFYAGHSRSPLRVNRQILLRILSYHQVMPGYIDFLLVFGFQDEPRDLRFSGFREQNLLNTPIRGPAVEMLGRSGRQFQLCYNLKAANCISLAQTKVEHKVWSIRQAAIHHQFDIETGTSLWIVTKGDKEIKDRIEDLNGPIGQPEDRDFSSPEECFRRTLGVHMVYCNWATEDWRWYIQWLEEVLDHGTEKVFAPRKQNRGCYVFEPREVQEVQSYEEKIHIAIMMLDGNINILRSLKRFYGHLMVSKNFPWKSECSDDIMEFTDKLSVMIYDLEMQTSRINLLVKISGDRKALASTSRVMQHIQAQGTEKMERMTESTHNLGIMAQKEAIAVRIITVVTVIFLPATFVSTFFSTDVIKYQNGGDFSMHALLGWLAVTIPLTIVTLGLCYFFFQRSTRRKLGLLGQFLTPRSHKETKE</sequence>
<dbReference type="EMBL" id="PDLN01000023">
    <property type="protein sequence ID" value="RDW57310.1"/>
    <property type="molecule type" value="Genomic_DNA"/>
</dbReference>
<accession>A0A3D8Q6M1</accession>
<protein>
    <recommendedName>
        <fullName evidence="2">CorA-like transporter domain-containing protein</fullName>
    </recommendedName>
</protein>
<keyword evidence="1" id="KW-0472">Membrane</keyword>
<dbReference type="Gene3D" id="1.20.58.340">
    <property type="entry name" value="Magnesium transport protein CorA, transmembrane region"/>
    <property type="match status" value="1"/>
</dbReference>
<dbReference type="OrthoDB" id="5396681at2759"/>
<proteinExistence type="predicted"/>
<organism evidence="3 4">
    <name type="scientific">Coleophoma crateriformis</name>
    <dbReference type="NCBI Taxonomy" id="565419"/>
    <lineage>
        <taxon>Eukaryota</taxon>
        <taxon>Fungi</taxon>
        <taxon>Dikarya</taxon>
        <taxon>Ascomycota</taxon>
        <taxon>Pezizomycotina</taxon>
        <taxon>Leotiomycetes</taxon>
        <taxon>Helotiales</taxon>
        <taxon>Dermateaceae</taxon>
        <taxon>Coleophoma</taxon>
    </lineage>
</organism>
<keyword evidence="1" id="KW-1133">Transmembrane helix</keyword>
<gene>
    <name evidence="3" type="ORF">BP5796_12760</name>
</gene>